<dbReference type="Proteomes" id="UP000031737">
    <property type="component" value="Unassembled WGS sequence"/>
</dbReference>
<feature type="domain" description="RING-type" evidence="2">
    <location>
        <begin position="315"/>
        <end position="357"/>
    </location>
</feature>
<dbReference type="GO" id="GO:0008270">
    <property type="term" value="F:zinc ion binding"/>
    <property type="evidence" value="ECO:0007669"/>
    <property type="project" value="UniProtKB-KW"/>
</dbReference>
<dbReference type="Pfam" id="PF13639">
    <property type="entry name" value="zf-RING_2"/>
    <property type="match status" value="1"/>
</dbReference>
<organism evidence="3 4">
    <name type="scientific">Trypanosoma rangeli SC58</name>
    <dbReference type="NCBI Taxonomy" id="429131"/>
    <lineage>
        <taxon>Eukaryota</taxon>
        <taxon>Discoba</taxon>
        <taxon>Euglenozoa</taxon>
        <taxon>Kinetoplastea</taxon>
        <taxon>Metakinetoplastina</taxon>
        <taxon>Trypanosomatida</taxon>
        <taxon>Trypanosomatidae</taxon>
        <taxon>Trypanosoma</taxon>
        <taxon>Herpetosoma</taxon>
    </lineage>
</organism>
<keyword evidence="1" id="KW-0863">Zinc-finger</keyword>
<keyword evidence="4" id="KW-1185">Reference proteome</keyword>
<evidence type="ECO:0000259" key="2">
    <source>
        <dbReference type="PROSITE" id="PS50089"/>
    </source>
</evidence>
<protein>
    <recommendedName>
        <fullName evidence="2">RING-type domain-containing protein</fullName>
    </recommendedName>
</protein>
<name>A0A061J0G1_TRYRA</name>
<dbReference type="EMBL" id="AUPL01003386">
    <property type="protein sequence ID" value="ESL08903.1"/>
    <property type="molecule type" value="Genomic_DNA"/>
</dbReference>
<dbReference type="InterPro" id="IPR039903">
    <property type="entry name" value="Zswim2"/>
</dbReference>
<evidence type="ECO:0000313" key="3">
    <source>
        <dbReference type="EMBL" id="ESL08903.1"/>
    </source>
</evidence>
<sequence>MSRSVPWRTNCPQLVKNLFDRLPSCELLLVRRIGPTSFLLSRRDGREKFRTSIGDPHECSCSDGPDLCIHVLFILCKVFFLPKENPLVWQQSLVAAEIDELLRAEKRVRIVQNQTDVTGTVAPKPVEQGDVCPICFEDLCNDSPLCYCKASCGKHLHSYCFRQYARHNFGVLLRCPYCRRPWINDPDAKSKNCSGCKKYTTGEYYSCLFCQAYVLCADCFHCTDTHANHPFSLLGARAIAERHDGRRPARVETIHEPPTQIPQELVPLMYREINPNDYEALLQLDERSSRRVLTTEQFVSLKRGSWSDAFEYDTCHICLESFDSNSTCVWLPCGHFFHVSCAQSWLTEHSAVCPLDHIPVVVSAGGNHVVERSLSNLPALRSLNRRVERDRHETAVSSAVSRRNVRTVPRRIERSRLPPTTSLPLLELQVLPLVHLRPREQNWIRFRYGST</sequence>
<reference evidence="3 4" key="1">
    <citation type="submission" date="2013-07" db="EMBL/GenBank/DDBJ databases">
        <authorList>
            <person name="Stoco P.H."/>
            <person name="Wagner G."/>
            <person name="Gerber A."/>
            <person name="Zaha A."/>
            <person name="Thompson C."/>
            <person name="Bartholomeu D.C."/>
            <person name="Luckemeyer D.D."/>
            <person name="Bahia D."/>
            <person name="Loreto E."/>
            <person name="Prestes E.B."/>
            <person name="Lima F.M."/>
            <person name="Rodrigues-Luiz G."/>
            <person name="Vallejo G.A."/>
            <person name="Filho J.F."/>
            <person name="Monteiro K.M."/>
            <person name="Tyler K.M."/>
            <person name="de Almeida L.G."/>
            <person name="Ortiz M.F."/>
            <person name="Siervo M.A."/>
            <person name="de Moraes M.H."/>
            <person name="Cunha O.L."/>
            <person name="Mendonca-Neto R."/>
            <person name="Silva R."/>
            <person name="Teixeira S.M."/>
            <person name="Murta S.M."/>
            <person name="Sincero T.C."/>
            <person name="Mendes T.A."/>
            <person name="Urmenyi T.P."/>
            <person name="Silva V.G."/>
            <person name="da Rocha W.D."/>
            <person name="Andersson B."/>
            <person name="Romanha A.J."/>
            <person name="Steindel M."/>
            <person name="de Vasconcelos A.T."/>
            <person name="Grisard E.C."/>
        </authorList>
    </citation>
    <scope>NUCLEOTIDE SEQUENCE [LARGE SCALE GENOMIC DNA]</scope>
    <source>
        <strain evidence="3 4">SC58</strain>
    </source>
</reference>
<accession>A0A061J0G1</accession>
<dbReference type="SUPFAM" id="SSF57850">
    <property type="entry name" value="RING/U-box"/>
    <property type="match status" value="3"/>
</dbReference>
<dbReference type="PANTHER" id="PTHR21540:SF3">
    <property type="entry name" value="E3 UBIQUITIN-PROTEIN LIGASE ZSWIM2"/>
    <property type="match status" value="1"/>
</dbReference>
<keyword evidence="1" id="KW-0479">Metal-binding</keyword>
<comment type="caution">
    <text evidence="3">The sequence shown here is derived from an EMBL/GenBank/DDBJ whole genome shotgun (WGS) entry which is preliminary data.</text>
</comment>
<evidence type="ECO:0000313" key="4">
    <source>
        <dbReference type="Proteomes" id="UP000031737"/>
    </source>
</evidence>
<dbReference type="OrthoDB" id="2122982at2759"/>
<dbReference type="SMART" id="SM00184">
    <property type="entry name" value="RING"/>
    <property type="match status" value="2"/>
</dbReference>
<dbReference type="GO" id="GO:0061630">
    <property type="term" value="F:ubiquitin protein ligase activity"/>
    <property type="evidence" value="ECO:0007669"/>
    <property type="project" value="InterPro"/>
</dbReference>
<keyword evidence="1" id="KW-0862">Zinc</keyword>
<dbReference type="PROSITE" id="PS50089">
    <property type="entry name" value="ZF_RING_2"/>
    <property type="match status" value="2"/>
</dbReference>
<dbReference type="PANTHER" id="PTHR21540">
    <property type="entry name" value="RING FINGER AND SWIM DOMAIN-CONTAINING PROTEIN 2"/>
    <property type="match status" value="1"/>
</dbReference>
<gene>
    <name evidence="3" type="ORF">TRSC58_03386</name>
</gene>
<evidence type="ECO:0000256" key="1">
    <source>
        <dbReference type="PROSITE-ProRule" id="PRU00175"/>
    </source>
</evidence>
<feature type="domain" description="RING-type" evidence="2">
    <location>
        <begin position="132"/>
        <end position="179"/>
    </location>
</feature>
<proteinExistence type="predicted"/>
<dbReference type="Gene3D" id="3.30.40.10">
    <property type="entry name" value="Zinc/RING finger domain, C3HC4 (zinc finger)"/>
    <property type="match status" value="2"/>
</dbReference>
<dbReference type="InterPro" id="IPR001841">
    <property type="entry name" value="Znf_RING"/>
</dbReference>
<dbReference type="InterPro" id="IPR013083">
    <property type="entry name" value="Znf_RING/FYVE/PHD"/>
</dbReference>
<dbReference type="VEuPathDB" id="TriTrypDB:TRSC58_03386"/>
<dbReference type="AlphaFoldDB" id="A0A061J0G1"/>